<dbReference type="GO" id="GO:0003676">
    <property type="term" value="F:nucleic acid binding"/>
    <property type="evidence" value="ECO:0007669"/>
    <property type="project" value="InterPro"/>
</dbReference>
<dbReference type="InterPro" id="IPR003615">
    <property type="entry name" value="HNH_nuc"/>
</dbReference>
<keyword evidence="2" id="KW-0255">Endonuclease</keyword>
<sequence length="151" mass="17380">MKLTKMARPYISLELRKLVAERADFLCEYCLISASDRVSGCQVDHIISFKHGGATSADNLCYACIFCNLQKGTDLGSINWETGELVRFFNPRRDLWKEHFQLKEAFIQPITDIGNVTARILDFNNKERLQERQLLIEIAKYPPVSAKQRLL</sequence>
<dbReference type="InterPro" id="IPR052892">
    <property type="entry name" value="NA-targeting_endonuclease"/>
</dbReference>
<dbReference type="InterPro" id="IPR002711">
    <property type="entry name" value="HNH"/>
</dbReference>
<keyword evidence="2" id="KW-0378">Hydrolase</keyword>
<reference evidence="2 3" key="1">
    <citation type="submission" date="2012-04" db="EMBL/GenBank/DDBJ databases">
        <authorList>
            <person name="Genoscope - CEA"/>
        </authorList>
    </citation>
    <scope>NUCLEOTIDE SEQUENCE [LARGE SCALE GENOMIC DNA]</scope>
    <source>
        <strain evidence="2 3">9432</strain>
    </source>
</reference>
<organism evidence="2 3">
    <name type="scientific">Microcystis aeruginosa PCC 9432</name>
    <dbReference type="NCBI Taxonomy" id="1160280"/>
    <lineage>
        <taxon>Bacteria</taxon>
        <taxon>Bacillati</taxon>
        <taxon>Cyanobacteriota</taxon>
        <taxon>Cyanophyceae</taxon>
        <taxon>Oscillatoriophycideae</taxon>
        <taxon>Chroococcales</taxon>
        <taxon>Microcystaceae</taxon>
        <taxon>Microcystis</taxon>
    </lineage>
</organism>
<dbReference type="PANTHER" id="PTHR33877">
    <property type="entry name" value="SLL1193 PROTEIN"/>
    <property type="match status" value="1"/>
</dbReference>
<dbReference type="CDD" id="cd00085">
    <property type="entry name" value="HNHc"/>
    <property type="match status" value="1"/>
</dbReference>
<dbReference type="SMART" id="SM00507">
    <property type="entry name" value="HNHc"/>
    <property type="match status" value="1"/>
</dbReference>
<dbReference type="EMBL" id="CAIH01000157">
    <property type="protein sequence ID" value="CCH92586.1"/>
    <property type="molecule type" value="Genomic_DNA"/>
</dbReference>
<dbReference type="Gene3D" id="1.10.30.50">
    <property type="match status" value="1"/>
</dbReference>
<dbReference type="PANTHER" id="PTHR33877:SF1">
    <property type="entry name" value="TYPE IV METHYL-DIRECTED RESTRICTION ENZYME ECOKMCRA"/>
    <property type="match status" value="1"/>
</dbReference>
<proteinExistence type="predicted"/>
<dbReference type="GO" id="GO:0008270">
    <property type="term" value="F:zinc ion binding"/>
    <property type="evidence" value="ECO:0007669"/>
    <property type="project" value="InterPro"/>
</dbReference>
<comment type="caution">
    <text evidence="2">The sequence shown here is derived from an EMBL/GenBank/DDBJ whole genome shotgun (WGS) entry which is preliminary data.</text>
</comment>
<evidence type="ECO:0000313" key="2">
    <source>
        <dbReference type="EMBL" id="CCH92586.1"/>
    </source>
</evidence>
<gene>
    <name evidence="2" type="ORF">MICCA_240001</name>
</gene>
<dbReference type="GO" id="GO:0004519">
    <property type="term" value="F:endonuclease activity"/>
    <property type="evidence" value="ECO:0007669"/>
    <property type="project" value="UniProtKB-KW"/>
</dbReference>
<protein>
    <submittedName>
        <fullName evidence="2">HNH endonuclease</fullName>
    </submittedName>
</protein>
<keyword evidence="2" id="KW-0540">Nuclease</keyword>
<dbReference type="AlphaFoldDB" id="A0A822LAV9"/>
<evidence type="ECO:0000259" key="1">
    <source>
        <dbReference type="SMART" id="SM00507"/>
    </source>
</evidence>
<feature type="domain" description="HNH nuclease" evidence="1">
    <location>
        <begin position="14"/>
        <end position="69"/>
    </location>
</feature>
<accession>A0A822LAV9</accession>
<dbReference type="Proteomes" id="UP000005806">
    <property type="component" value="Unassembled WGS sequence"/>
</dbReference>
<dbReference type="Pfam" id="PF01844">
    <property type="entry name" value="HNH"/>
    <property type="match status" value="1"/>
</dbReference>
<evidence type="ECO:0000313" key="3">
    <source>
        <dbReference type="Proteomes" id="UP000005806"/>
    </source>
</evidence>
<name>A0A822LAV9_MICAE</name>